<evidence type="ECO:0000313" key="4">
    <source>
        <dbReference type="Proteomes" id="UP000824055"/>
    </source>
</evidence>
<dbReference type="InterPro" id="IPR002656">
    <property type="entry name" value="Acyl_transf_3_dom"/>
</dbReference>
<feature type="transmembrane region" description="Helical" evidence="1">
    <location>
        <begin position="214"/>
        <end position="233"/>
    </location>
</feature>
<feature type="transmembrane region" description="Helical" evidence="1">
    <location>
        <begin position="253"/>
        <end position="269"/>
    </location>
</feature>
<accession>A0A9D2FZ07</accession>
<evidence type="ECO:0000259" key="2">
    <source>
        <dbReference type="Pfam" id="PF01757"/>
    </source>
</evidence>
<dbReference type="Pfam" id="PF01757">
    <property type="entry name" value="Acyl_transf_3"/>
    <property type="match status" value="1"/>
</dbReference>
<feature type="transmembrane region" description="Helical" evidence="1">
    <location>
        <begin position="82"/>
        <end position="103"/>
    </location>
</feature>
<gene>
    <name evidence="3" type="ORF">H9966_09125</name>
</gene>
<feature type="domain" description="Acyltransferase 3" evidence="2">
    <location>
        <begin position="7"/>
        <end position="335"/>
    </location>
</feature>
<keyword evidence="1" id="KW-1133">Transmembrane helix</keyword>
<evidence type="ECO:0000313" key="3">
    <source>
        <dbReference type="EMBL" id="HIZ70019.1"/>
    </source>
</evidence>
<keyword evidence="1" id="KW-0812">Transmembrane</keyword>
<feature type="transmembrane region" description="Helical" evidence="1">
    <location>
        <begin position="123"/>
        <end position="141"/>
    </location>
</feature>
<proteinExistence type="predicted"/>
<name>A0A9D2FZ07_9BACT</name>
<dbReference type="EMBL" id="DXBE01000066">
    <property type="protein sequence ID" value="HIZ70019.1"/>
    <property type="molecule type" value="Genomic_DNA"/>
</dbReference>
<keyword evidence="3" id="KW-0808">Transferase</keyword>
<dbReference type="Proteomes" id="UP000824055">
    <property type="component" value="Unassembled WGS sequence"/>
</dbReference>
<protein>
    <submittedName>
        <fullName evidence="3">Acyltransferase</fullName>
    </submittedName>
</protein>
<keyword evidence="1" id="KW-0472">Membrane</keyword>
<keyword evidence="3" id="KW-0012">Acyltransferase</keyword>
<feature type="transmembrane region" description="Helical" evidence="1">
    <location>
        <begin position="9"/>
        <end position="26"/>
    </location>
</feature>
<reference evidence="3" key="2">
    <citation type="submission" date="2021-04" db="EMBL/GenBank/DDBJ databases">
        <authorList>
            <person name="Gilroy R."/>
        </authorList>
    </citation>
    <scope>NUCLEOTIDE SEQUENCE</scope>
    <source>
        <strain evidence="3">ChiHecec3B27-8219</strain>
    </source>
</reference>
<sequence>MKKVRNSNLELYRIIVMLLIVAHHYVVNSGLMDVLDQQPLSGKSLFYYWFGMWGKTGINCFVLITGYFMCKSSITIRKFLKLLLQIEFYKIIIYAIFVLSGYEQLTLKGIAKAFLPVYDISKDFSQCFLLFYLCIPFLNVLIQNLDKAKHLRLLLLCLMIYTLFSTVPKFGVTMNYVSWFAVLYILASYLRLYGLTPPYRKIFTNISITSQWGIFALLSVLVSMASVIATLYVDKKYGLTIHPYRWVSDSNTLLAVITSVCLFMFFKDIKLKYHPLINVVGSCTFGVLLIHANSDTMRQWLWRDFLDNAGHYTSGHFALHAVLSVILIFIICAIIDYLRQRTVENWLFIQVDKILQKHNLQ</sequence>
<dbReference type="GO" id="GO:0016747">
    <property type="term" value="F:acyltransferase activity, transferring groups other than amino-acyl groups"/>
    <property type="evidence" value="ECO:0007669"/>
    <property type="project" value="InterPro"/>
</dbReference>
<comment type="caution">
    <text evidence="3">The sequence shown here is derived from an EMBL/GenBank/DDBJ whole genome shotgun (WGS) entry which is preliminary data.</text>
</comment>
<evidence type="ECO:0000256" key="1">
    <source>
        <dbReference type="SAM" id="Phobius"/>
    </source>
</evidence>
<feature type="transmembrane region" description="Helical" evidence="1">
    <location>
        <begin position="314"/>
        <end position="338"/>
    </location>
</feature>
<dbReference type="AlphaFoldDB" id="A0A9D2FZ07"/>
<feature type="transmembrane region" description="Helical" evidence="1">
    <location>
        <begin position="46"/>
        <end position="70"/>
    </location>
</feature>
<reference evidence="3" key="1">
    <citation type="journal article" date="2021" name="PeerJ">
        <title>Extensive microbial diversity within the chicken gut microbiome revealed by metagenomics and culture.</title>
        <authorList>
            <person name="Gilroy R."/>
            <person name="Ravi A."/>
            <person name="Getino M."/>
            <person name="Pursley I."/>
            <person name="Horton D.L."/>
            <person name="Alikhan N.F."/>
            <person name="Baker D."/>
            <person name="Gharbi K."/>
            <person name="Hall N."/>
            <person name="Watson M."/>
            <person name="Adriaenssens E.M."/>
            <person name="Foster-Nyarko E."/>
            <person name="Jarju S."/>
            <person name="Secka A."/>
            <person name="Antonio M."/>
            <person name="Oren A."/>
            <person name="Chaudhuri R.R."/>
            <person name="La Ragione R."/>
            <person name="Hildebrand F."/>
            <person name="Pallen M.J."/>
        </authorList>
    </citation>
    <scope>NUCLEOTIDE SEQUENCE</scope>
    <source>
        <strain evidence="3">ChiHecec3B27-8219</strain>
    </source>
</reference>
<feature type="transmembrane region" description="Helical" evidence="1">
    <location>
        <begin position="176"/>
        <end position="193"/>
    </location>
</feature>
<feature type="transmembrane region" description="Helical" evidence="1">
    <location>
        <begin position="276"/>
        <end position="294"/>
    </location>
</feature>
<feature type="transmembrane region" description="Helical" evidence="1">
    <location>
        <begin position="153"/>
        <end position="170"/>
    </location>
</feature>
<organism evidence="3 4">
    <name type="scientific">Candidatus Prevotella avicola</name>
    <dbReference type="NCBI Taxonomy" id="2838738"/>
    <lineage>
        <taxon>Bacteria</taxon>
        <taxon>Pseudomonadati</taxon>
        <taxon>Bacteroidota</taxon>
        <taxon>Bacteroidia</taxon>
        <taxon>Bacteroidales</taxon>
        <taxon>Prevotellaceae</taxon>
        <taxon>Prevotella</taxon>
    </lineage>
</organism>